<evidence type="ECO:0000313" key="2">
    <source>
        <dbReference type="EMBL" id="KAF8667741.1"/>
    </source>
</evidence>
<proteinExistence type="predicted"/>
<dbReference type="EMBL" id="JACEFO010002296">
    <property type="protein sequence ID" value="KAF8667741.1"/>
    <property type="molecule type" value="Genomic_DNA"/>
</dbReference>
<keyword evidence="3" id="KW-1185">Reference proteome</keyword>
<dbReference type="AlphaFoldDB" id="A0A835E987"/>
<dbReference type="Proteomes" id="UP000636709">
    <property type="component" value="Unassembled WGS sequence"/>
</dbReference>
<dbReference type="SUPFAM" id="SSF52540">
    <property type="entry name" value="P-loop containing nucleoside triphosphate hydrolases"/>
    <property type="match status" value="1"/>
</dbReference>
<evidence type="ECO:0008006" key="4">
    <source>
        <dbReference type="Google" id="ProtNLM"/>
    </source>
</evidence>
<dbReference type="InterPro" id="IPR027417">
    <property type="entry name" value="P-loop_NTPase"/>
</dbReference>
<evidence type="ECO:0000313" key="3">
    <source>
        <dbReference type="Proteomes" id="UP000636709"/>
    </source>
</evidence>
<sequence length="381" mass="42553">MGGGGDLTPTSIPSTPSCSSEVLLPEFAEYVAVSPVSDGEESDECCVCDNAVEALQFGRRQQDRLRDAKGFIRRYKPGDCIEGAGGAKAKDYILPEVTTLLLVGPRGAGKSTLVNRITRVFDKDDDPFAPDRAQISRNSKSNGTAFLREFPVPRNSTAICIYDTQRLASNTQKNFKMLQQWMTKGISHREIVTCRDADGNKNNDIKPLGRQFNFLRCKTRKVNFVIFVVDGVSVLEEIESNKKGYIDIVQETFKYPFLSIGDDKPVLVVTHGDKLSILQRAHVQNELAELLGIPVQQIFDIPGSDDCQTDLAILDMLRHCIQHAEQNLPIKLNYLLEVRGCETFKDAAEQLMTFDAVIEATIIFLCIVILLFRFLDKLLQL</sequence>
<name>A0A835E987_9POAL</name>
<evidence type="ECO:0000256" key="1">
    <source>
        <dbReference type="SAM" id="Phobius"/>
    </source>
</evidence>
<protein>
    <recommendedName>
        <fullName evidence="4">G domain-containing protein</fullName>
    </recommendedName>
</protein>
<keyword evidence="1" id="KW-0812">Transmembrane</keyword>
<accession>A0A835E987</accession>
<dbReference type="PANTHER" id="PTHR14241">
    <property type="entry name" value="INTERFERON-INDUCED PROTEIN 44"/>
    <property type="match status" value="1"/>
</dbReference>
<feature type="transmembrane region" description="Helical" evidence="1">
    <location>
        <begin position="356"/>
        <end position="375"/>
    </location>
</feature>
<reference evidence="2" key="1">
    <citation type="submission" date="2020-07" db="EMBL/GenBank/DDBJ databases">
        <title>Genome sequence and genetic diversity analysis of an under-domesticated orphan crop, white fonio (Digitaria exilis).</title>
        <authorList>
            <person name="Bennetzen J.L."/>
            <person name="Chen S."/>
            <person name="Ma X."/>
            <person name="Wang X."/>
            <person name="Yssel A.E.J."/>
            <person name="Chaluvadi S.R."/>
            <person name="Johnson M."/>
            <person name="Gangashetty P."/>
            <person name="Hamidou F."/>
            <person name="Sanogo M.D."/>
            <person name="Zwaenepoel A."/>
            <person name="Wallace J."/>
            <person name="Van De Peer Y."/>
            <person name="Van Deynze A."/>
        </authorList>
    </citation>
    <scope>NUCLEOTIDE SEQUENCE</scope>
    <source>
        <tissue evidence="2">Leaves</tissue>
    </source>
</reference>
<organism evidence="2 3">
    <name type="scientific">Digitaria exilis</name>
    <dbReference type="NCBI Taxonomy" id="1010633"/>
    <lineage>
        <taxon>Eukaryota</taxon>
        <taxon>Viridiplantae</taxon>
        <taxon>Streptophyta</taxon>
        <taxon>Embryophyta</taxon>
        <taxon>Tracheophyta</taxon>
        <taxon>Spermatophyta</taxon>
        <taxon>Magnoliopsida</taxon>
        <taxon>Liliopsida</taxon>
        <taxon>Poales</taxon>
        <taxon>Poaceae</taxon>
        <taxon>PACMAD clade</taxon>
        <taxon>Panicoideae</taxon>
        <taxon>Panicodae</taxon>
        <taxon>Paniceae</taxon>
        <taxon>Anthephorinae</taxon>
        <taxon>Digitaria</taxon>
    </lineage>
</organism>
<gene>
    <name evidence="2" type="ORF">HU200_052651</name>
</gene>
<keyword evidence="1" id="KW-0472">Membrane</keyword>
<dbReference type="PANTHER" id="PTHR14241:SF32">
    <property type="entry name" value="VWFA DOMAIN-CONTAINING PROTEIN-RELATED"/>
    <property type="match status" value="1"/>
</dbReference>
<dbReference type="OrthoDB" id="25620at2759"/>
<comment type="caution">
    <text evidence="2">The sequence shown here is derived from an EMBL/GenBank/DDBJ whole genome shotgun (WGS) entry which is preliminary data.</text>
</comment>
<keyword evidence="1" id="KW-1133">Transmembrane helix</keyword>
<dbReference type="Gene3D" id="3.40.50.300">
    <property type="entry name" value="P-loop containing nucleotide triphosphate hydrolases"/>
    <property type="match status" value="1"/>
</dbReference>